<evidence type="ECO:0000256" key="6">
    <source>
        <dbReference type="ARBA" id="ARBA00023004"/>
    </source>
</evidence>
<keyword evidence="3" id="KW-0949">S-adenosyl-L-methionine</keyword>
<evidence type="ECO:0000256" key="7">
    <source>
        <dbReference type="ARBA" id="ARBA00023014"/>
    </source>
</evidence>
<dbReference type="AlphaFoldDB" id="A0A3B0V6G5"/>
<protein>
    <submittedName>
        <fullName evidence="9">Phosphomethylpyrimidine synthase ThiC</fullName>
        <ecNumber evidence="9">4.1.99.17</ecNumber>
    </submittedName>
</protein>
<dbReference type="InterPro" id="IPR038521">
    <property type="entry name" value="ThiC/Bza_core_dom"/>
</dbReference>
<dbReference type="EC" id="4.1.99.17" evidence="9"/>
<gene>
    <name evidence="9" type="ORF">MNBD_DELTA03-1406</name>
</gene>
<sequence>MDNQLLLAQQGQISAEMRQVAALEGLEAELIRERIAVGQVVILRGRHGEQRVVGIGKGLRTKINASIGTSSDFCDVEHEKRKAVIAEENGADTLMELSAAGDLDDIRRQVLSSVSIPVGNVPLYQAFCDTIKKHKDATRLDPEALFDLIEQQCADGMAFMAVHCGINMFSLERMQKQGYRYGGLCSKGGTMMIQWMLKNKRENPLYEQFDRVCAILKKYDTVLSLGNGIRAGAIHDSMDRAQVAELIINCELAELAREAGCQAMVEGPGHVPLDEIEANIILQKKMSNDAPYYMLGPLPCDCGAGLDHITAAIGAAQSSMHGADLICYITPSEHLALPNEEDVAIGVRTARLAAHIGDVVKLKGRADLRDKQLSKDRRDFKWDRQFENLLFPDLAKEVLESRKSLSAKGCSMCGEFCALKNAASTLNTYLKGDKVND</sequence>
<dbReference type="NCBIfam" id="NF009895">
    <property type="entry name" value="PRK13352.1"/>
    <property type="match status" value="1"/>
</dbReference>
<dbReference type="GO" id="GO:0009228">
    <property type="term" value="P:thiamine biosynthetic process"/>
    <property type="evidence" value="ECO:0007669"/>
    <property type="project" value="InterPro"/>
</dbReference>
<keyword evidence="6" id="KW-0408">Iron</keyword>
<evidence type="ECO:0000256" key="2">
    <source>
        <dbReference type="ARBA" id="ARBA00022485"/>
    </source>
</evidence>
<dbReference type="GO" id="GO:0005829">
    <property type="term" value="C:cytosol"/>
    <property type="evidence" value="ECO:0007669"/>
    <property type="project" value="TreeGrafter"/>
</dbReference>
<dbReference type="SFLD" id="SFLDS00113">
    <property type="entry name" value="Radical_SAM_Phosphomethylpyrim"/>
    <property type="match status" value="1"/>
</dbReference>
<dbReference type="GO" id="GO:0046872">
    <property type="term" value="F:metal ion binding"/>
    <property type="evidence" value="ECO:0007669"/>
    <property type="project" value="UniProtKB-KW"/>
</dbReference>
<dbReference type="GO" id="GO:0070284">
    <property type="term" value="F:phosphomethylpyrimidine synthase activity"/>
    <property type="evidence" value="ECO:0007669"/>
    <property type="project" value="UniProtKB-EC"/>
</dbReference>
<evidence type="ECO:0000256" key="5">
    <source>
        <dbReference type="ARBA" id="ARBA00022833"/>
    </source>
</evidence>
<organism evidence="9">
    <name type="scientific">hydrothermal vent metagenome</name>
    <dbReference type="NCBI Taxonomy" id="652676"/>
    <lineage>
        <taxon>unclassified sequences</taxon>
        <taxon>metagenomes</taxon>
        <taxon>ecological metagenomes</taxon>
    </lineage>
</organism>
<keyword evidence="5" id="KW-0862">Zinc</keyword>
<accession>A0A3B0V6G5</accession>
<evidence type="ECO:0000256" key="8">
    <source>
        <dbReference type="ARBA" id="ARBA00023239"/>
    </source>
</evidence>
<dbReference type="Gene3D" id="3.20.20.540">
    <property type="entry name" value="Radical SAM ThiC family, central domain"/>
    <property type="match status" value="1"/>
</dbReference>
<evidence type="ECO:0000313" key="9">
    <source>
        <dbReference type="EMBL" id="VAW33577.1"/>
    </source>
</evidence>
<reference evidence="9" key="1">
    <citation type="submission" date="2018-06" db="EMBL/GenBank/DDBJ databases">
        <authorList>
            <person name="Zhirakovskaya E."/>
        </authorList>
    </citation>
    <scope>NUCLEOTIDE SEQUENCE</scope>
</reference>
<dbReference type="SFLD" id="SFLDF00407">
    <property type="entry name" value="phosphomethylpyrimidine_syntha"/>
    <property type="match status" value="1"/>
</dbReference>
<evidence type="ECO:0000256" key="3">
    <source>
        <dbReference type="ARBA" id="ARBA00022691"/>
    </source>
</evidence>
<comment type="cofactor">
    <cofactor evidence="1">
        <name>[4Fe-4S] cluster</name>
        <dbReference type="ChEBI" id="CHEBI:49883"/>
    </cofactor>
</comment>
<dbReference type="SFLD" id="SFLDG01114">
    <property type="entry name" value="phosphomethylpyrimidine_syntha"/>
    <property type="match status" value="1"/>
</dbReference>
<dbReference type="PANTHER" id="PTHR30557:SF1">
    <property type="entry name" value="PHOSPHOMETHYLPYRIMIDINE SYNTHASE, CHLOROPLASTIC"/>
    <property type="match status" value="1"/>
</dbReference>
<proteinExistence type="predicted"/>
<name>A0A3B0V6G5_9ZZZZ</name>
<dbReference type="GO" id="GO:0051539">
    <property type="term" value="F:4 iron, 4 sulfur cluster binding"/>
    <property type="evidence" value="ECO:0007669"/>
    <property type="project" value="UniProtKB-KW"/>
</dbReference>
<dbReference type="PANTHER" id="PTHR30557">
    <property type="entry name" value="THIAMINE BIOSYNTHESIS PROTEIN THIC"/>
    <property type="match status" value="1"/>
</dbReference>
<keyword evidence="7" id="KW-0411">Iron-sulfur</keyword>
<keyword evidence="2" id="KW-0004">4Fe-4S</keyword>
<keyword evidence="8 9" id="KW-0456">Lyase</keyword>
<evidence type="ECO:0000256" key="1">
    <source>
        <dbReference type="ARBA" id="ARBA00001966"/>
    </source>
</evidence>
<dbReference type="Pfam" id="PF01964">
    <property type="entry name" value="ThiC_Rad_SAM"/>
    <property type="match status" value="1"/>
</dbReference>
<dbReference type="InterPro" id="IPR002817">
    <property type="entry name" value="ThiC/BzaA/B"/>
</dbReference>
<dbReference type="EMBL" id="UOEX01000043">
    <property type="protein sequence ID" value="VAW33577.1"/>
    <property type="molecule type" value="Genomic_DNA"/>
</dbReference>
<evidence type="ECO:0000256" key="4">
    <source>
        <dbReference type="ARBA" id="ARBA00022723"/>
    </source>
</evidence>
<keyword evidence="4" id="KW-0479">Metal-binding</keyword>
<dbReference type="NCBIfam" id="TIGR00190">
    <property type="entry name" value="thiC"/>
    <property type="match status" value="1"/>
</dbReference>